<dbReference type="InterPro" id="IPR029061">
    <property type="entry name" value="THDP-binding"/>
</dbReference>
<dbReference type="RefSeq" id="WP_121587035.1">
    <property type="nucleotide sequence ID" value="NZ_RCHT01000015.1"/>
</dbReference>
<gene>
    <name evidence="7" type="ORF">D4A47_09050</name>
</gene>
<dbReference type="InterPro" id="IPR005474">
    <property type="entry name" value="Transketolase_N"/>
</dbReference>
<sequence length="272" mass="29981">MNEQDRQALERRARQLRRDVLQMTYEAQSGHPGGSCSLADLMAYLYFYRLRYDTASPKSPSRDRLVLSKGHAAPVLYAALGESGFFPKEEFSRLRKIGSLLQGHPCIAIPGVDATTGSLGLGLSLGTGMAIAAKRRQPGVRVHVILGDGELDEGQVWEAAMAAPRFALDNLVAIIDRNRYQNDGATEEILPLEPLADKWRAFRWNVIEIDGHNFDEIDEAFCRADRTKGAPTLILAHTVKGKGASYLLDQPQLHYTPPTAEQLAGALRELAD</sequence>
<dbReference type="PANTHER" id="PTHR47514:SF1">
    <property type="entry name" value="TRANSKETOLASE N-TERMINAL SECTION-RELATED"/>
    <property type="match status" value="1"/>
</dbReference>
<dbReference type="Pfam" id="PF00456">
    <property type="entry name" value="Transketolase_N"/>
    <property type="match status" value="1"/>
</dbReference>
<organism evidence="7 8">
    <name type="scientific">Anaerotruncus massiliensis</name>
    <name type="common">ex Liu et al. 2021</name>
    <dbReference type="NCBI Taxonomy" id="2321404"/>
    <lineage>
        <taxon>Bacteria</taxon>
        <taxon>Bacillati</taxon>
        <taxon>Bacillota</taxon>
        <taxon>Clostridia</taxon>
        <taxon>Eubacteriales</taxon>
        <taxon>Oscillospiraceae</taxon>
        <taxon>Anaerotruncus</taxon>
    </lineage>
</organism>
<evidence type="ECO:0000313" key="7">
    <source>
        <dbReference type="EMBL" id="RLL10245.1"/>
    </source>
</evidence>
<evidence type="ECO:0000256" key="2">
    <source>
        <dbReference type="ARBA" id="ARBA00007131"/>
    </source>
</evidence>
<evidence type="ECO:0000256" key="4">
    <source>
        <dbReference type="ARBA" id="ARBA00022723"/>
    </source>
</evidence>
<keyword evidence="5" id="KW-0786">Thiamine pyrophosphate</keyword>
<evidence type="ECO:0000259" key="6">
    <source>
        <dbReference type="Pfam" id="PF00456"/>
    </source>
</evidence>
<evidence type="ECO:0000313" key="8">
    <source>
        <dbReference type="Proteomes" id="UP000276301"/>
    </source>
</evidence>
<comment type="similarity">
    <text evidence="2">Belongs to the transketolase family.</text>
</comment>
<reference evidence="7 8" key="1">
    <citation type="submission" date="2018-10" db="EMBL/GenBank/DDBJ databases">
        <title>Anaerotruncus faecis sp. nov., isolated from human feces.</title>
        <authorList>
            <person name="Wang Y.-J."/>
        </authorList>
    </citation>
    <scope>NUCLEOTIDE SEQUENCE [LARGE SCALE GENOMIC DNA]</scope>
    <source>
        <strain evidence="7 8">22A2-44</strain>
    </source>
</reference>
<dbReference type="SUPFAM" id="SSF52518">
    <property type="entry name" value="Thiamin diphosphate-binding fold (THDP-binding)"/>
    <property type="match status" value="1"/>
</dbReference>
<dbReference type="Proteomes" id="UP000276301">
    <property type="component" value="Unassembled WGS sequence"/>
</dbReference>
<proteinExistence type="inferred from homology"/>
<keyword evidence="4" id="KW-0479">Metal-binding</keyword>
<name>A0A498CPG6_9FIRM</name>
<evidence type="ECO:0000256" key="5">
    <source>
        <dbReference type="ARBA" id="ARBA00023052"/>
    </source>
</evidence>
<dbReference type="AlphaFoldDB" id="A0A498CPG6"/>
<keyword evidence="8" id="KW-1185">Reference proteome</keyword>
<protein>
    <submittedName>
        <fullName evidence="7">Transketolase</fullName>
    </submittedName>
</protein>
<dbReference type="GO" id="GO:0016740">
    <property type="term" value="F:transferase activity"/>
    <property type="evidence" value="ECO:0007669"/>
    <property type="project" value="UniProtKB-KW"/>
</dbReference>
<keyword evidence="3" id="KW-0808">Transferase</keyword>
<dbReference type="EMBL" id="RCHT01000015">
    <property type="protein sequence ID" value="RLL10245.1"/>
    <property type="molecule type" value="Genomic_DNA"/>
</dbReference>
<comment type="caution">
    <text evidence="7">The sequence shown here is derived from an EMBL/GenBank/DDBJ whole genome shotgun (WGS) entry which is preliminary data.</text>
</comment>
<feature type="domain" description="Transketolase N-terminal" evidence="6">
    <location>
        <begin position="16"/>
        <end position="263"/>
    </location>
</feature>
<evidence type="ECO:0000256" key="3">
    <source>
        <dbReference type="ARBA" id="ARBA00022679"/>
    </source>
</evidence>
<evidence type="ECO:0000256" key="1">
    <source>
        <dbReference type="ARBA" id="ARBA00001964"/>
    </source>
</evidence>
<dbReference type="PANTHER" id="PTHR47514">
    <property type="entry name" value="TRANSKETOLASE N-TERMINAL SECTION-RELATED"/>
    <property type="match status" value="1"/>
</dbReference>
<dbReference type="Gene3D" id="3.40.50.970">
    <property type="match status" value="1"/>
</dbReference>
<comment type="cofactor">
    <cofactor evidence="1">
        <name>thiamine diphosphate</name>
        <dbReference type="ChEBI" id="CHEBI:58937"/>
    </cofactor>
</comment>
<accession>A0A498CPG6</accession>
<dbReference type="GO" id="GO:0046872">
    <property type="term" value="F:metal ion binding"/>
    <property type="evidence" value="ECO:0007669"/>
    <property type="project" value="UniProtKB-KW"/>
</dbReference>
<dbReference type="PROSITE" id="PS00801">
    <property type="entry name" value="TRANSKETOLASE_1"/>
    <property type="match status" value="1"/>
</dbReference>
<dbReference type="InterPro" id="IPR049557">
    <property type="entry name" value="Transketolase_CS"/>
</dbReference>
<dbReference type="CDD" id="cd02012">
    <property type="entry name" value="TPP_TK"/>
    <property type="match status" value="1"/>
</dbReference>